<proteinExistence type="predicted"/>
<accession>A0A0H1RMG5</accession>
<name>A0A0H1RMG5_9HYPH</name>
<dbReference type="EMBL" id="LCYG01000017">
    <property type="protein sequence ID" value="KLK93807.1"/>
    <property type="molecule type" value="Genomic_DNA"/>
</dbReference>
<protein>
    <submittedName>
        <fullName evidence="2">Uncharacterized protein</fullName>
    </submittedName>
</protein>
<gene>
    <name evidence="2" type="ORF">AA309_07270</name>
</gene>
<evidence type="ECO:0000313" key="3">
    <source>
        <dbReference type="Proteomes" id="UP000035489"/>
    </source>
</evidence>
<keyword evidence="3" id="KW-1185">Reference proteome</keyword>
<feature type="transmembrane region" description="Helical" evidence="1">
    <location>
        <begin position="77"/>
        <end position="99"/>
    </location>
</feature>
<dbReference type="PATRIC" id="fig|1225564.3.peg.1975"/>
<organism evidence="2 3">
    <name type="scientific">Microvirga vignae</name>
    <dbReference type="NCBI Taxonomy" id="1225564"/>
    <lineage>
        <taxon>Bacteria</taxon>
        <taxon>Pseudomonadati</taxon>
        <taxon>Pseudomonadota</taxon>
        <taxon>Alphaproteobacteria</taxon>
        <taxon>Hyphomicrobiales</taxon>
        <taxon>Methylobacteriaceae</taxon>
        <taxon>Microvirga</taxon>
    </lineage>
</organism>
<keyword evidence="1" id="KW-0812">Transmembrane</keyword>
<evidence type="ECO:0000313" key="2">
    <source>
        <dbReference type="EMBL" id="KLK93807.1"/>
    </source>
</evidence>
<dbReference type="AlphaFoldDB" id="A0A0H1RMG5"/>
<comment type="caution">
    <text evidence="2">The sequence shown here is derived from an EMBL/GenBank/DDBJ whole genome shotgun (WGS) entry which is preliminary data.</text>
</comment>
<keyword evidence="1" id="KW-0472">Membrane</keyword>
<reference evidence="2 3" key="1">
    <citation type="submission" date="2015-05" db="EMBL/GenBank/DDBJ databases">
        <title>Draft genome sequence of Microvirga vignae strain BR3299, a novel nitrogen fixing bacteria isolated from Brazil semi-aired region.</title>
        <authorList>
            <person name="Zilli J.E."/>
            <person name="Passos S.R."/>
            <person name="Leite J."/>
            <person name="Baldani J.I."/>
            <person name="Xavier G.R."/>
            <person name="Rumjaneck N.G."/>
            <person name="Simoes-Araujo J.L."/>
        </authorList>
    </citation>
    <scope>NUCLEOTIDE SEQUENCE [LARGE SCALE GENOMIC DNA]</scope>
    <source>
        <strain evidence="2 3">BR3299</strain>
    </source>
</reference>
<dbReference type="Proteomes" id="UP000035489">
    <property type="component" value="Unassembled WGS sequence"/>
</dbReference>
<evidence type="ECO:0000256" key="1">
    <source>
        <dbReference type="SAM" id="Phobius"/>
    </source>
</evidence>
<sequence>MLIRTSDKEGATSQNSNKYKGLGLCYQLRFRYIDKKFYITAYTFRLMNSRARVMAATAEIIDLNEFRRRRQMATQSMAPMPAVVPGTWVAVWFFVPVWVGNAWPMNR</sequence>
<keyword evidence="1" id="KW-1133">Transmembrane helix</keyword>